<dbReference type="OrthoDB" id="7193378at2"/>
<feature type="transmembrane region" description="Helical" evidence="1">
    <location>
        <begin position="12"/>
        <end position="36"/>
    </location>
</feature>
<feature type="transmembrane region" description="Helical" evidence="1">
    <location>
        <begin position="48"/>
        <end position="66"/>
    </location>
</feature>
<dbReference type="eggNOG" id="ENOG50349I0">
    <property type="taxonomic scope" value="Bacteria"/>
</dbReference>
<dbReference type="Proteomes" id="UP000056905">
    <property type="component" value="Chromosome"/>
</dbReference>
<accession>A0A0P0P449</accession>
<feature type="transmembrane region" description="Helical" evidence="1">
    <location>
        <begin position="101"/>
        <end position="124"/>
    </location>
</feature>
<proteinExistence type="predicted"/>
<evidence type="ECO:0000313" key="2">
    <source>
        <dbReference type="EMBL" id="ALL15262.1"/>
    </source>
</evidence>
<keyword evidence="1" id="KW-1133">Transmembrane helix</keyword>
<gene>
    <name evidence="2" type="ORF">AQ619_08475</name>
</gene>
<keyword evidence="3" id="KW-1185">Reference proteome</keyword>
<keyword evidence="1" id="KW-0472">Membrane</keyword>
<dbReference type="KEGG" id="chq:AQ619_08475"/>
<name>A0A0P0P449_9CAUL</name>
<dbReference type="STRING" id="69395.AQ619_08475"/>
<keyword evidence="1" id="KW-0812">Transmembrane</keyword>
<dbReference type="EMBL" id="CP013002">
    <property type="protein sequence ID" value="ALL15262.1"/>
    <property type="molecule type" value="Genomic_DNA"/>
</dbReference>
<evidence type="ECO:0000313" key="3">
    <source>
        <dbReference type="Proteomes" id="UP000056905"/>
    </source>
</evidence>
<dbReference type="RefSeq" id="WP_062151433.1">
    <property type="nucleotide sequence ID" value="NZ_CP013002.1"/>
</dbReference>
<dbReference type="AlphaFoldDB" id="A0A0P0P449"/>
<reference evidence="2 3" key="1">
    <citation type="submission" date="2015-10" db="EMBL/GenBank/DDBJ databases">
        <title>Conservation of the essential genome among Caulobacter and Brevundimonas species.</title>
        <authorList>
            <person name="Scott D."/>
            <person name="Ely B."/>
        </authorList>
    </citation>
    <scope>NUCLEOTIDE SEQUENCE [LARGE SCALE GENOMIC DNA]</scope>
    <source>
        <strain evidence="2 3">CB4</strain>
    </source>
</reference>
<organism evidence="2 3">
    <name type="scientific">Caulobacter henricii</name>
    <dbReference type="NCBI Taxonomy" id="69395"/>
    <lineage>
        <taxon>Bacteria</taxon>
        <taxon>Pseudomonadati</taxon>
        <taxon>Pseudomonadota</taxon>
        <taxon>Alphaproteobacteria</taxon>
        <taxon>Caulobacterales</taxon>
        <taxon>Caulobacteraceae</taxon>
        <taxon>Caulobacter</taxon>
    </lineage>
</organism>
<protein>
    <submittedName>
        <fullName evidence="2">Uncharacterized protein</fullName>
    </submittedName>
</protein>
<sequence>MGLRRPTFRSATAFFLVTFSTAFLMTIGMRLTGWFTRAPVITVEQNKGLGIAIMIAVMTLAVGAGLRRMEIAELRSALLGAASVLLALPLSQAAISQSWDVATTIITLLGAVLLVAGLLVSLSIEQRKEGQEA</sequence>
<feature type="transmembrane region" description="Helical" evidence="1">
    <location>
        <begin position="78"/>
        <end position="95"/>
    </location>
</feature>
<evidence type="ECO:0000256" key="1">
    <source>
        <dbReference type="SAM" id="Phobius"/>
    </source>
</evidence>